<gene>
    <name evidence="2" type="ORF">TsFJ059_005008</name>
</gene>
<sequence>MGECDFEWIIARTDSRLDNVEAGDGKAGDGRGEDGKGEDGDTMDGVSGSLDGDQIFEFLAARVLGVLVEDLQESDM</sequence>
<dbReference type="AlphaFoldDB" id="A0A9P8HX37"/>
<protein>
    <submittedName>
        <fullName evidence="2">Uncharacterized protein</fullName>
    </submittedName>
</protein>
<reference evidence="2 3" key="1">
    <citation type="submission" date="2021-08" db="EMBL/GenBank/DDBJ databases">
        <title>The highly contiguous genome resource for Trichoderma semiorbis FJ059, a fungal antagonistic to plant pathogens.</title>
        <authorList>
            <person name="Liu T."/>
        </authorList>
    </citation>
    <scope>NUCLEOTIDE SEQUENCE [LARGE SCALE GENOMIC DNA]</scope>
    <source>
        <strain evidence="2 3">FJ059</strain>
    </source>
</reference>
<name>A0A9P8HX37_9HYPO</name>
<feature type="compositionally biased region" description="Basic and acidic residues" evidence="1">
    <location>
        <begin position="19"/>
        <end position="39"/>
    </location>
</feature>
<accession>A0A9P8HX37</accession>
<dbReference type="Proteomes" id="UP000826573">
    <property type="component" value="Unassembled WGS sequence"/>
</dbReference>
<dbReference type="EMBL" id="JAIMJC010000002">
    <property type="protein sequence ID" value="KAH0530386.1"/>
    <property type="molecule type" value="Genomic_DNA"/>
</dbReference>
<evidence type="ECO:0000256" key="1">
    <source>
        <dbReference type="SAM" id="MobiDB-lite"/>
    </source>
</evidence>
<keyword evidence="3" id="KW-1185">Reference proteome</keyword>
<comment type="caution">
    <text evidence="2">The sequence shown here is derived from an EMBL/GenBank/DDBJ whole genome shotgun (WGS) entry which is preliminary data.</text>
</comment>
<feature type="region of interest" description="Disordered" evidence="1">
    <location>
        <begin position="19"/>
        <end position="48"/>
    </location>
</feature>
<organism evidence="2 3">
    <name type="scientific">Trichoderma semiorbis</name>
    <dbReference type="NCBI Taxonomy" id="1491008"/>
    <lineage>
        <taxon>Eukaryota</taxon>
        <taxon>Fungi</taxon>
        <taxon>Dikarya</taxon>
        <taxon>Ascomycota</taxon>
        <taxon>Pezizomycotina</taxon>
        <taxon>Sordariomycetes</taxon>
        <taxon>Hypocreomycetidae</taxon>
        <taxon>Hypocreales</taxon>
        <taxon>Hypocreaceae</taxon>
        <taxon>Trichoderma</taxon>
    </lineage>
</organism>
<evidence type="ECO:0000313" key="3">
    <source>
        <dbReference type="Proteomes" id="UP000826573"/>
    </source>
</evidence>
<evidence type="ECO:0000313" key="2">
    <source>
        <dbReference type="EMBL" id="KAH0530386.1"/>
    </source>
</evidence>
<proteinExistence type="predicted"/>